<keyword evidence="7" id="KW-1185">Reference proteome</keyword>
<dbReference type="Pfam" id="PF00149">
    <property type="entry name" value="Metallophos"/>
    <property type="match status" value="1"/>
</dbReference>
<dbReference type="Proteomes" id="UP000308828">
    <property type="component" value="Unassembled WGS sequence"/>
</dbReference>
<evidence type="ECO:0000256" key="4">
    <source>
        <dbReference type="ARBA" id="ARBA00025742"/>
    </source>
</evidence>
<keyword evidence="3" id="KW-0408">Iron</keyword>
<dbReference type="InterPro" id="IPR029052">
    <property type="entry name" value="Metallo-depent_PP-like"/>
</dbReference>
<protein>
    <submittedName>
        <fullName evidence="6">Phosphodiesterase</fullName>
    </submittedName>
</protein>
<evidence type="ECO:0000256" key="2">
    <source>
        <dbReference type="ARBA" id="ARBA00022801"/>
    </source>
</evidence>
<dbReference type="RefSeq" id="WP_136600343.1">
    <property type="nucleotide sequence ID" value="NZ_STGV01000009.1"/>
</dbReference>
<accession>A0A4S8NXP3</accession>
<evidence type="ECO:0000313" key="6">
    <source>
        <dbReference type="EMBL" id="THV19859.1"/>
    </source>
</evidence>
<dbReference type="OrthoDB" id="651281at2"/>
<dbReference type="PANTHER" id="PTHR42988:SF2">
    <property type="entry name" value="CYCLIC NUCLEOTIDE PHOSPHODIESTERASE CBUA0032-RELATED"/>
    <property type="match status" value="1"/>
</dbReference>
<dbReference type="EMBL" id="STGV01000009">
    <property type="protein sequence ID" value="THV19859.1"/>
    <property type="molecule type" value="Genomic_DNA"/>
</dbReference>
<gene>
    <name evidence="6" type="ORF">FAA97_19980</name>
</gene>
<dbReference type="InterPro" id="IPR004843">
    <property type="entry name" value="Calcineurin-like_PHP"/>
</dbReference>
<dbReference type="InterPro" id="IPR050884">
    <property type="entry name" value="CNP_phosphodiesterase-III"/>
</dbReference>
<evidence type="ECO:0000313" key="7">
    <source>
        <dbReference type="Proteomes" id="UP000308828"/>
    </source>
</evidence>
<dbReference type="PANTHER" id="PTHR42988">
    <property type="entry name" value="PHOSPHOHYDROLASE"/>
    <property type="match status" value="1"/>
</dbReference>
<name>A0A4S8NXP3_9HYPH</name>
<comment type="similarity">
    <text evidence="4">Belongs to the cyclic nucleotide phosphodiesterase class-III family.</text>
</comment>
<dbReference type="InterPro" id="IPR026575">
    <property type="entry name" value="GpdQ/CpdA-like"/>
</dbReference>
<evidence type="ECO:0000259" key="5">
    <source>
        <dbReference type="Pfam" id="PF00149"/>
    </source>
</evidence>
<reference evidence="6 7" key="1">
    <citation type="submission" date="2019-04" db="EMBL/GenBank/DDBJ databases">
        <title>Genome sequence of strain shin9-1.</title>
        <authorList>
            <person name="Gao J."/>
            <person name="Sun J."/>
        </authorList>
    </citation>
    <scope>NUCLEOTIDE SEQUENCE [LARGE SCALE GENOMIC DNA]</scope>
    <source>
        <strain evidence="7">shin9-1</strain>
    </source>
</reference>
<dbReference type="Gene3D" id="3.60.21.10">
    <property type="match status" value="1"/>
</dbReference>
<evidence type="ECO:0000256" key="3">
    <source>
        <dbReference type="ARBA" id="ARBA00023004"/>
    </source>
</evidence>
<comment type="caution">
    <text evidence="6">The sequence shown here is derived from an EMBL/GenBank/DDBJ whole genome shotgun (WGS) entry which is preliminary data.</text>
</comment>
<dbReference type="GO" id="GO:0004112">
    <property type="term" value="F:cyclic-nucleotide phosphodiesterase activity"/>
    <property type="evidence" value="ECO:0007669"/>
    <property type="project" value="InterPro"/>
</dbReference>
<feature type="domain" description="Calcineurin-like phosphoesterase" evidence="5">
    <location>
        <begin position="8"/>
        <end position="204"/>
    </location>
</feature>
<organism evidence="6 7">
    <name type="scientific">Peteryoungia ipomoeae</name>
    <dbReference type="NCBI Taxonomy" id="1210932"/>
    <lineage>
        <taxon>Bacteria</taxon>
        <taxon>Pseudomonadati</taxon>
        <taxon>Pseudomonadota</taxon>
        <taxon>Alphaproteobacteria</taxon>
        <taxon>Hyphomicrobiales</taxon>
        <taxon>Rhizobiaceae</taxon>
        <taxon>Peteryoungia</taxon>
    </lineage>
</organism>
<dbReference type="SUPFAM" id="SSF56300">
    <property type="entry name" value="Metallo-dependent phosphatases"/>
    <property type="match status" value="1"/>
</dbReference>
<sequence length="281" mass="31635">MDGKALEFVILTDTHFLPRGGTMYGMDPRARLDAAIEVINRDHPDLEFVVILGDLADNGERAAYENLADSVSKLAAPLVLMMGNHDRRGAFRESFPKADDDGTGFIQALRVLPQASILTLDTLDEDGNTHVGILCPKRLEFLERSLHEAPKDRPLLLLQHHHSGKVGLRSMDHYNVRNAEEQWAVFQRAGRKPDYMFHGHIHRPIFGLWHGIPYHIQRGVNHQVGFDLDTDDKIPGSLEGPDYALVRVSTDTIAVHHRQFLYEGPSYWLHDADAVSGRFPA</sequence>
<dbReference type="GO" id="GO:0046872">
    <property type="term" value="F:metal ion binding"/>
    <property type="evidence" value="ECO:0007669"/>
    <property type="project" value="UniProtKB-KW"/>
</dbReference>
<dbReference type="CDD" id="cd07402">
    <property type="entry name" value="MPP_GpdQ"/>
    <property type="match status" value="1"/>
</dbReference>
<dbReference type="AlphaFoldDB" id="A0A4S8NXP3"/>
<keyword evidence="1" id="KW-0479">Metal-binding</keyword>
<keyword evidence="2" id="KW-0378">Hydrolase</keyword>
<proteinExistence type="inferred from homology"/>
<evidence type="ECO:0000256" key="1">
    <source>
        <dbReference type="ARBA" id="ARBA00022723"/>
    </source>
</evidence>